<dbReference type="CDD" id="cd11059">
    <property type="entry name" value="CYP_fungal"/>
    <property type="match status" value="1"/>
</dbReference>
<dbReference type="GO" id="GO:0020037">
    <property type="term" value="F:heme binding"/>
    <property type="evidence" value="ECO:0007669"/>
    <property type="project" value="InterPro"/>
</dbReference>
<dbReference type="InterPro" id="IPR036259">
    <property type="entry name" value="MFS_trans_sf"/>
</dbReference>
<organism evidence="11 12">
    <name type="scientific">Fusarium austroafricanum</name>
    <dbReference type="NCBI Taxonomy" id="2364996"/>
    <lineage>
        <taxon>Eukaryota</taxon>
        <taxon>Fungi</taxon>
        <taxon>Dikarya</taxon>
        <taxon>Ascomycota</taxon>
        <taxon>Pezizomycotina</taxon>
        <taxon>Sordariomycetes</taxon>
        <taxon>Hypocreomycetidae</taxon>
        <taxon>Hypocreales</taxon>
        <taxon>Nectriaceae</taxon>
        <taxon>Fusarium</taxon>
        <taxon>Fusarium concolor species complex</taxon>
    </lineage>
</organism>
<sequence>MRLLPILAFFGVTQAQIVPPPTGKYDVAVKHFELIDSKRIDDFAPKPNTKRRFMVSTYLPIDAQYGCKTETVPYMPALTTKVYNVVGQKLGLPKGFLNKFEMEFCNISTVNPKRFHKPEKEYPICGESGYIVLSLDHTYEAPVVEFPDGTAVMAAKFPDNMNSTFRQLETRTKDESFLMSQLCNETLVESVFKGFPGTFDPHRIVAYGHSFGGLTSAVTASRDRRILGGVNFDGPLYGSIIDKGLKGTPFLQVTANLTSEPAAGWTTFYKNIDAEKMQLGVQHTRHYAFTDIPLLLAKVKLPAKTKAAVEEVIGTLPGRKVEKSVNNVMIGIMDFLFKKNKKTLENIGKQANIKVMKSDFLLLLVGIFLFATTVYTSVTALSSPLRRLPGPWYTHFTHLVLKWYILAGRRVHYVHYLHQRYGPVVRLTPAEVVVSDLEAFSKIHKIDSGFLKSAWYDGITPQQEPGIFVMRDPRQHAARRRLFAKAFSVSSLLTNWEPEIRQKTELAVRRVKQEAQGTGADVFKWWTLMATDVIAHLSFGESFRMLELGKQAPYIDAIQNSLLCSAIRAELPWIYPILRCLPLKGLKAVLNADEVVYEHGSIAFRNMQSAGDELSKANLFSQMLAESEGQEKTNLSTSGVQAEAGNLIVAGSDTTAVTLTYLIWAVLKQPELQAELEHEISELSNELTFDELKNAPLLNSVIEETLRLYGAAPGALPRVVPGKGINICDYYLPAGTVVSTQAFTLHRDEAIFEDAQRFNGHRFVDKSKLTPSQKAALSPFGAGSRICIGLHLAWMELRLGAALFFRECRRATLGPEMTDEMMELENSHTLGSYGWAVFNPMSNNICGVDSRETGFSKVNKIELAPVGQPPAGHEDKTTVDSESNQQHVSATPTEALRKLWTKFPLTVAFVGLFVMNFSMVFAASSAGVYDPYATSYFKGHSLIATANIIHGIVRIVAYPLLAKVADHIGRPQGFAGAAISMALANVLYAACRNVETYLAGGIFESFGDTWWTITQQIFIAEVTSLINRGFLFTLPESLAAIPTLYAGTYLGEHMLLNSSWRWGFGMWAAIMPFCALPTIGIMVFMSIRARNKGIQNKRTSLRAASEIPEGASWILQARQVLYVQLDIVGAFLLLGGLAMTLLPLSITGRRNTERWTEPSSIVLLIIGVLTFVAFLVWDGRYAKKPIVPFRMIKNRNVILACASVCLIAMSDSTYRTFASSFLQVAGGYSPGHAVRIDNSRRVALNLGGLVIGLGIRFIKHTKPFIILGFLMVALANGLPIYFTNIDGARVANEAALTTGQVLLGLGRGFSQVPLQVALQAAVPDHEIGIATAMFLSSSGFGANVGNSIGGAIWNTLLPRRLSDNLPEDVKANSTAIFRSIVVAQSYEHGTETRNAINLSYRMTQQSLAIGSLSLSIPLLLIMFFFRNVKLDKEDSERNDLADQQLAAPGQRINSDGTKQAEKS</sequence>
<feature type="transmembrane region" description="Helical" evidence="9">
    <location>
        <begin position="1127"/>
        <end position="1146"/>
    </location>
</feature>
<keyword evidence="12" id="KW-1185">Reference proteome</keyword>
<feature type="transmembrane region" description="Helical" evidence="9">
    <location>
        <begin position="905"/>
        <end position="929"/>
    </location>
</feature>
<dbReference type="Pfam" id="PF00067">
    <property type="entry name" value="p450"/>
    <property type="match status" value="1"/>
</dbReference>
<keyword evidence="2 9" id="KW-0812">Transmembrane</keyword>
<gene>
    <name evidence="11" type="ORF">F53441_8811</name>
</gene>
<feature type="transmembrane region" description="Helical" evidence="9">
    <location>
        <begin position="1265"/>
        <end position="1282"/>
    </location>
</feature>
<feature type="transmembrane region" description="Helical" evidence="9">
    <location>
        <begin position="1407"/>
        <end position="1425"/>
    </location>
</feature>
<dbReference type="GO" id="GO:0005886">
    <property type="term" value="C:plasma membrane"/>
    <property type="evidence" value="ECO:0007669"/>
    <property type="project" value="TreeGrafter"/>
</dbReference>
<evidence type="ECO:0000256" key="10">
    <source>
        <dbReference type="SAM" id="SignalP"/>
    </source>
</evidence>
<keyword evidence="5 7" id="KW-0408">Iron</keyword>
<dbReference type="InterPro" id="IPR001128">
    <property type="entry name" value="Cyt_P450"/>
</dbReference>
<dbReference type="SUPFAM" id="SSF48264">
    <property type="entry name" value="Cytochrome P450"/>
    <property type="match status" value="1"/>
</dbReference>
<comment type="caution">
    <text evidence="11">The sequence shown here is derived from an EMBL/GenBank/DDBJ whole genome shotgun (WGS) entry which is preliminary data.</text>
</comment>
<dbReference type="Proteomes" id="UP000605986">
    <property type="component" value="Unassembled WGS sequence"/>
</dbReference>
<dbReference type="OrthoDB" id="2241241at2759"/>
<dbReference type="GO" id="GO:0005506">
    <property type="term" value="F:iron ion binding"/>
    <property type="evidence" value="ECO:0007669"/>
    <property type="project" value="InterPro"/>
</dbReference>
<evidence type="ECO:0000256" key="8">
    <source>
        <dbReference type="SAM" id="MobiDB-lite"/>
    </source>
</evidence>
<evidence type="ECO:0000256" key="5">
    <source>
        <dbReference type="ARBA" id="ARBA00023004"/>
    </source>
</evidence>
<feature type="signal peptide" evidence="10">
    <location>
        <begin position="1"/>
        <end position="15"/>
    </location>
</feature>
<keyword evidence="10" id="KW-0732">Signal</keyword>
<feature type="region of interest" description="Disordered" evidence="8">
    <location>
        <begin position="1436"/>
        <end position="1463"/>
    </location>
</feature>
<feature type="transmembrane region" description="Helical" evidence="9">
    <location>
        <begin position="1158"/>
        <end position="1177"/>
    </location>
</feature>
<feature type="chain" id="PRO_5034739148" description="Major facilitator superfamily (MFS) profile domain-containing protein" evidence="10">
    <location>
        <begin position="16"/>
        <end position="1463"/>
    </location>
</feature>
<evidence type="ECO:0000313" key="12">
    <source>
        <dbReference type="Proteomes" id="UP000605986"/>
    </source>
</evidence>
<evidence type="ECO:0000256" key="4">
    <source>
        <dbReference type="ARBA" id="ARBA00022989"/>
    </source>
</evidence>
<dbReference type="PROSITE" id="PS00086">
    <property type="entry name" value="CYTOCHROME_P450"/>
    <property type="match status" value="1"/>
</dbReference>
<evidence type="ECO:0000256" key="7">
    <source>
        <dbReference type="PIRSR" id="PIRSR602401-1"/>
    </source>
</evidence>
<evidence type="ECO:0008006" key="13">
    <source>
        <dbReference type="Google" id="ProtNLM"/>
    </source>
</evidence>
<dbReference type="GO" id="GO:0004497">
    <property type="term" value="F:monooxygenase activity"/>
    <property type="evidence" value="ECO:0007669"/>
    <property type="project" value="InterPro"/>
</dbReference>
<dbReference type="EMBL" id="JAADJG010000383">
    <property type="protein sequence ID" value="KAF4447665.1"/>
    <property type="molecule type" value="Genomic_DNA"/>
</dbReference>
<dbReference type="Gene3D" id="3.40.50.1820">
    <property type="entry name" value="alpha/beta hydrolase"/>
    <property type="match status" value="1"/>
</dbReference>
<feature type="transmembrane region" description="Helical" evidence="9">
    <location>
        <begin position="1197"/>
        <end position="1222"/>
    </location>
</feature>
<keyword evidence="4 9" id="KW-1133">Transmembrane helix</keyword>
<reference evidence="11" key="1">
    <citation type="submission" date="2020-01" db="EMBL/GenBank/DDBJ databases">
        <title>Identification and distribution of gene clusters putatively required for synthesis of sphingolipid metabolism inhibitors in phylogenetically diverse species of the filamentous fungus Fusarium.</title>
        <authorList>
            <person name="Kim H.-S."/>
            <person name="Busman M."/>
            <person name="Brown D.W."/>
            <person name="Divon H."/>
            <person name="Uhlig S."/>
            <person name="Proctor R.H."/>
        </authorList>
    </citation>
    <scope>NUCLEOTIDE SEQUENCE</scope>
    <source>
        <strain evidence="11">NRRL 53441</strain>
    </source>
</reference>
<keyword evidence="3 7" id="KW-0479">Metal-binding</keyword>
<protein>
    <recommendedName>
        <fullName evidence="13">Major facilitator superfamily (MFS) profile domain-containing protein</fullName>
    </recommendedName>
</protein>
<dbReference type="InterPro" id="IPR017972">
    <property type="entry name" value="Cyt_P450_CS"/>
</dbReference>
<feature type="transmembrane region" description="Helical" evidence="9">
    <location>
        <begin position="1064"/>
        <end position="1087"/>
    </location>
</feature>
<keyword evidence="6 9" id="KW-0472">Membrane</keyword>
<evidence type="ECO:0000256" key="6">
    <source>
        <dbReference type="ARBA" id="ARBA00023136"/>
    </source>
</evidence>
<dbReference type="PANTHER" id="PTHR23501:SF87">
    <property type="entry name" value="SIDEROPHORE IRON TRANSPORTER 2"/>
    <property type="match status" value="1"/>
</dbReference>
<feature type="transmembrane region" description="Helical" evidence="9">
    <location>
        <begin position="973"/>
        <end position="990"/>
    </location>
</feature>
<dbReference type="PRINTS" id="PR00463">
    <property type="entry name" value="EP450I"/>
</dbReference>
<evidence type="ECO:0000313" key="11">
    <source>
        <dbReference type="EMBL" id="KAF4447665.1"/>
    </source>
</evidence>
<dbReference type="Gene3D" id="1.10.630.10">
    <property type="entry name" value="Cytochrome P450"/>
    <property type="match status" value="1"/>
</dbReference>
<dbReference type="GO" id="GO:0015343">
    <property type="term" value="F:siderophore-iron transmembrane transporter activity"/>
    <property type="evidence" value="ECO:0007669"/>
    <property type="project" value="TreeGrafter"/>
</dbReference>
<feature type="transmembrane region" description="Helical" evidence="9">
    <location>
        <begin position="941"/>
        <end position="961"/>
    </location>
</feature>
<comment type="cofactor">
    <cofactor evidence="7">
        <name>heme</name>
        <dbReference type="ChEBI" id="CHEBI:30413"/>
    </cofactor>
</comment>
<dbReference type="SUPFAM" id="SSF103473">
    <property type="entry name" value="MFS general substrate transporter"/>
    <property type="match status" value="1"/>
</dbReference>
<name>A0A8H4KCE7_9HYPO</name>
<evidence type="ECO:0000256" key="9">
    <source>
        <dbReference type="SAM" id="Phobius"/>
    </source>
</evidence>
<dbReference type="PANTHER" id="PTHR23501">
    <property type="entry name" value="MAJOR FACILITATOR SUPERFAMILY"/>
    <property type="match status" value="1"/>
</dbReference>
<evidence type="ECO:0000256" key="1">
    <source>
        <dbReference type="ARBA" id="ARBA00004141"/>
    </source>
</evidence>
<feature type="binding site" description="axial binding residue" evidence="7">
    <location>
        <position position="787"/>
    </location>
    <ligand>
        <name>heme</name>
        <dbReference type="ChEBI" id="CHEBI:30413"/>
    </ligand>
    <ligandPart>
        <name>Fe</name>
        <dbReference type="ChEBI" id="CHEBI:18248"/>
    </ligandPart>
</feature>
<dbReference type="PRINTS" id="PR00385">
    <property type="entry name" value="P450"/>
</dbReference>
<keyword evidence="7" id="KW-0349">Heme</keyword>
<evidence type="ECO:0000256" key="2">
    <source>
        <dbReference type="ARBA" id="ARBA00022692"/>
    </source>
</evidence>
<dbReference type="InterPro" id="IPR029058">
    <property type="entry name" value="AB_hydrolase_fold"/>
</dbReference>
<accession>A0A8H4KCE7</accession>
<proteinExistence type="predicted"/>
<evidence type="ECO:0000256" key="3">
    <source>
        <dbReference type="ARBA" id="ARBA00022723"/>
    </source>
</evidence>
<dbReference type="SUPFAM" id="SSF53474">
    <property type="entry name" value="alpha/beta-Hydrolases"/>
    <property type="match status" value="1"/>
</dbReference>
<dbReference type="InterPro" id="IPR036396">
    <property type="entry name" value="Cyt_P450_sf"/>
</dbReference>
<dbReference type="InterPro" id="IPR002401">
    <property type="entry name" value="Cyt_P450_E_grp-I"/>
</dbReference>
<feature type="region of interest" description="Disordered" evidence="8">
    <location>
        <begin position="866"/>
        <end position="887"/>
    </location>
</feature>
<dbReference type="Gene3D" id="1.20.1250.20">
    <property type="entry name" value="MFS general substrate transporter like domains"/>
    <property type="match status" value="2"/>
</dbReference>
<comment type="subcellular location">
    <subcellularLocation>
        <location evidence="1">Membrane</location>
        <topology evidence="1">Multi-pass membrane protein</topology>
    </subcellularLocation>
</comment>
<dbReference type="GO" id="GO:0016705">
    <property type="term" value="F:oxidoreductase activity, acting on paired donors, with incorporation or reduction of molecular oxygen"/>
    <property type="evidence" value="ECO:0007669"/>
    <property type="project" value="InterPro"/>
</dbReference>